<dbReference type="OrthoDB" id="3237066at2759"/>
<organism evidence="2 3">
    <name type="scientific">Hypholoma sublateritium (strain FD-334 SS-4)</name>
    <dbReference type="NCBI Taxonomy" id="945553"/>
    <lineage>
        <taxon>Eukaryota</taxon>
        <taxon>Fungi</taxon>
        <taxon>Dikarya</taxon>
        <taxon>Basidiomycota</taxon>
        <taxon>Agaricomycotina</taxon>
        <taxon>Agaricomycetes</taxon>
        <taxon>Agaricomycetidae</taxon>
        <taxon>Agaricales</taxon>
        <taxon>Agaricineae</taxon>
        <taxon>Strophariaceae</taxon>
        <taxon>Hypholoma</taxon>
    </lineage>
</organism>
<keyword evidence="3" id="KW-1185">Reference proteome</keyword>
<dbReference type="AlphaFoldDB" id="A0A0D2NH55"/>
<dbReference type="Proteomes" id="UP000054270">
    <property type="component" value="Unassembled WGS sequence"/>
</dbReference>
<dbReference type="InterPro" id="IPR032675">
    <property type="entry name" value="LRR_dom_sf"/>
</dbReference>
<protein>
    <submittedName>
        <fullName evidence="2">Uncharacterized protein</fullName>
    </submittedName>
</protein>
<evidence type="ECO:0000313" key="3">
    <source>
        <dbReference type="Proteomes" id="UP000054270"/>
    </source>
</evidence>
<accession>A0A0D2NH55</accession>
<dbReference type="STRING" id="945553.A0A0D2NH55"/>
<feature type="region of interest" description="Disordered" evidence="1">
    <location>
        <begin position="531"/>
        <end position="554"/>
    </location>
</feature>
<dbReference type="EMBL" id="KN817591">
    <property type="protein sequence ID" value="KJA18299.1"/>
    <property type="molecule type" value="Genomic_DNA"/>
</dbReference>
<gene>
    <name evidence="2" type="ORF">HYPSUDRAFT_45489</name>
</gene>
<reference evidence="3" key="1">
    <citation type="submission" date="2014-04" db="EMBL/GenBank/DDBJ databases">
        <title>Evolutionary Origins and Diversification of the Mycorrhizal Mutualists.</title>
        <authorList>
            <consortium name="DOE Joint Genome Institute"/>
            <consortium name="Mycorrhizal Genomics Consortium"/>
            <person name="Kohler A."/>
            <person name="Kuo A."/>
            <person name="Nagy L.G."/>
            <person name="Floudas D."/>
            <person name="Copeland A."/>
            <person name="Barry K.W."/>
            <person name="Cichocki N."/>
            <person name="Veneault-Fourrey C."/>
            <person name="LaButti K."/>
            <person name="Lindquist E.A."/>
            <person name="Lipzen A."/>
            <person name="Lundell T."/>
            <person name="Morin E."/>
            <person name="Murat C."/>
            <person name="Riley R."/>
            <person name="Ohm R."/>
            <person name="Sun H."/>
            <person name="Tunlid A."/>
            <person name="Henrissat B."/>
            <person name="Grigoriev I.V."/>
            <person name="Hibbett D.S."/>
            <person name="Martin F."/>
        </authorList>
    </citation>
    <scope>NUCLEOTIDE SEQUENCE [LARGE SCALE GENOMIC DNA]</scope>
    <source>
        <strain evidence="3">FD-334 SS-4</strain>
    </source>
</reference>
<feature type="region of interest" description="Disordered" evidence="1">
    <location>
        <begin position="393"/>
        <end position="421"/>
    </location>
</feature>
<proteinExistence type="predicted"/>
<dbReference type="Gene3D" id="3.80.10.10">
    <property type="entry name" value="Ribonuclease Inhibitor"/>
    <property type="match status" value="1"/>
</dbReference>
<evidence type="ECO:0000313" key="2">
    <source>
        <dbReference type="EMBL" id="KJA18299.1"/>
    </source>
</evidence>
<sequence length="606" mass="67345">MRASPSPIGRLPTELLSEIFQLCNLSVEQTEADICGANSCMTVNPFGLEFTFLLSTVCRKWRNIILNQANLWSNICVTQSLLASGGHLGGSRLDTTQIRTCLQRSRGHPLNILIDARDADWNWTEDGVGIYAGEVEDEDEFAMETEEELMPVLFTPEHMVTALSALLPHLPRWKSLVILTDTWAPMHGALKIINPAITNFGAPMLDTLTLLRCNELPSYFHDFQPGPLKDPAFLSNVDPQSNVLPRLKNLSLEGVHADWDGLRACLLAASGRLESLELRYHCAEVRPSFQQYRKLLGSVPSLKKLAIKCSGAYVPEDFVLPQNYDPVSLPLLNDLALGYQTSEDGEMALELFDAPNVKHLALEDRSHYASADQYADDMLTYLASKASYSKIVKPSEPSYQPSACESRREHSGTTPQRAYFSADTRPPFPLLESVALTRVDGSPEALHALFFGLEHLRHVEIASMTMDALRALLPSVGPYGASCPCPQLRSVRVHDTQKSTPEEFRYYYDALMSERPKYACPLQSVDLEAADTPESIDDGSDTGSVQLESEDDEDEALEEHVTAASLPIMYGISQYSLKDEITAFQTQEIFNEPALGTYYSPSLIYH</sequence>
<dbReference type="PANTHER" id="PTHR38926:SF64">
    <property type="entry name" value="F-BOX DOMAIN-CONTAINING PROTEIN"/>
    <property type="match status" value="1"/>
</dbReference>
<dbReference type="PANTHER" id="PTHR38926">
    <property type="entry name" value="F-BOX DOMAIN CONTAINING PROTEIN, EXPRESSED"/>
    <property type="match status" value="1"/>
</dbReference>
<evidence type="ECO:0000256" key="1">
    <source>
        <dbReference type="SAM" id="MobiDB-lite"/>
    </source>
</evidence>
<dbReference type="OMA" id="LMRCNEF"/>
<feature type="compositionally biased region" description="Acidic residues" evidence="1">
    <location>
        <begin position="531"/>
        <end position="540"/>
    </location>
</feature>
<name>A0A0D2NH55_HYPSF</name>